<gene>
    <name evidence="5" type="ORF">D0T11_01885</name>
</gene>
<evidence type="ECO:0000256" key="4">
    <source>
        <dbReference type="SAM" id="SignalP"/>
    </source>
</evidence>
<dbReference type="InterPro" id="IPR019734">
    <property type="entry name" value="TPR_rpt"/>
</dbReference>
<accession>A0A418R989</accession>
<dbReference type="SUPFAM" id="SSF48452">
    <property type="entry name" value="TPR-like"/>
    <property type="match status" value="1"/>
</dbReference>
<reference evidence="5 6" key="2">
    <citation type="submission" date="2019-01" db="EMBL/GenBank/DDBJ databases">
        <title>Hymenobacter humicola sp. nov., isolated from soils in Antarctica.</title>
        <authorList>
            <person name="Sedlacek I."/>
            <person name="Holochova P."/>
            <person name="Kralova S."/>
            <person name="Pantucek R."/>
            <person name="Stankova E."/>
            <person name="Vrbovska V."/>
            <person name="Kristofova L."/>
            <person name="Svec P."/>
            <person name="Busse H.-J."/>
        </authorList>
    </citation>
    <scope>NUCLEOTIDE SEQUENCE [LARGE SCALE GENOMIC DNA]</scope>
    <source>
        <strain evidence="5 6">CCM 8852</strain>
    </source>
</reference>
<evidence type="ECO:0000256" key="2">
    <source>
        <dbReference type="ARBA" id="ARBA00022803"/>
    </source>
</evidence>
<dbReference type="Gene3D" id="1.25.40.10">
    <property type="entry name" value="Tetratricopeptide repeat domain"/>
    <property type="match status" value="3"/>
</dbReference>
<dbReference type="AlphaFoldDB" id="A0A418R989"/>
<dbReference type="PANTHER" id="PTHR44943">
    <property type="entry name" value="CELLULOSE SYNTHASE OPERON PROTEIN C"/>
    <property type="match status" value="1"/>
</dbReference>
<evidence type="ECO:0000313" key="6">
    <source>
        <dbReference type="Proteomes" id="UP000284250"/>
    </source>
</evidence>
<dbReference type="OrthoDB" id="892214at2"/>
<dbReference type="PANTHER" id="PTHR44943:SF8">
    <property type="entry name" value="TPR REPEAT-CONTAINING PROTEIN MJ0263"/>
    <property type="match status" value="1"/>
</dbReference>
<evidence type="ECO:0000313" key="5">
    <source>
        <dbReference type="EMBL" id="RIY13855.1"/>
    </source>
</evidence>
<organism evidence="5 6">
    <name type="scientific">Hymenobacter rubripertinctus</name>
    <dbReference type="NCBI Taxonomy" id="2029981"/>
    <lineage>
        <taxon>Bacteria</taxon>
        <taxon>Pseudomonadati</taxon>
        <taxon>Bacteroidota</taxon>
        <taxon>Cytophagia</taxon>
        <taxon>Cytophagales</taxon>
        <taxon>Hymenobacteraceae</taxon>
        <taxon>Hymenobacter</taxon>
    </lineage>
</organism>
<reference evidence="5 6" key="1">
    <citation type="submission" date="2018-09" db="EMBL/GenBank/DDBJ databases">
        <authorList>
            <person name="Zeman M."/>
            <person name="Pardy F."/>
        </authorList>
    </citation>
    <scope>NUCLEOTIDE SEQUENCE [LARGE SCALE GENOMIC DNA]</scope>
    <source>
        <strain evidence="5 6">CCM 8852</strain>
    </source>
</reference>
<protein>
    <submittedName>
        <fullName evidence="5">Uncharacterized protein</fullName>
    </submittedName>
</protein>
<keyword evidence="2 3" id="KW-0802">TPR repeat</keyword>
<evidence type="ECO:0000256" key="1">
    <source>
        <dbReference type="ARBA" id="ARBA00022737"/>
    </source>
</evidence>
<dbReference type="RefSeq" id="WP_119654083.1">
    <property type="nucleotide sequence ID" value="NZ_JBHUOI010000070.1"/>
</dbReference>
<dbReference type="SMART" id="SM00028">
    <property type="entry name" value="TPR"/>
    <property type="match status" value="8"/>
</dbReference>
<dbReference type="InterPro" id="IPR011990">
    <property type="entry name" value="TPR-like_helical_dom_sf"/>
</dbReference>
<dbReference type="PROSITE" id="PS50005">
    <property type="entry name" value="TPR"/>
    <property type="match status" value="1"/>
</dbReference>
<dbReference type="PROSITE" id="PS51257">
    <property type="entry name" value="PROKAR_LIPOPROTEIN"/>
    <property type="match status" value="1"/>
</dbReference>
<dbReference type="EMBL" id="QYCN01000002">
    <property type="protein sequence ID" value="RIY13855.1"/>
    <property type="molecule type" value="Genomic_DNA"/>
</dbReference>
<feature type="repeat" description="TPR" evidence="3">
    <location>
        <begin position="129"/>
        <end position="162"/>
    </location>
</feature>
<dbReference type="Proteomes" id="UP000284250">
    <property type="component" value="Unassembled WGS sequence"/>
</dbReference>
<feature type="chain" id="PRO_5019179500" evidence="4">
    <location>
        <begin position="26"/>
        <end position="373"/>
    </location>
</feature>
<comment type="caution">
    <text evidence="5">The sequence shown here is derived from an EMBL/GenBank/DDBJ whole genome shotgun (WGS) entry which is preliminary data.</text>
</comment>
<feature type="signal peptide" evidence="4">
    <location>
        <begin position="1"/>
        <end position="25"/>
    </location>
</feature>
<dbReference type="Pfam" id="PF13432">
    <property type="entry name" value="TPR_16"/>
    <property type="match status" value="3"/>
</dbReference>
<evidence type="ECO:0000256" key="3">
    <source>
        <dbReference type="PROSITE-ProRule" id="PRU00339"/>
    </source>
</evidence>
<dbReference type="InterPro" id="IPR051685">
    <property type="entry name" value="Ycf3/AcsC/BcsC/TPR_MFPF"/>
</dbReference>
<keyword evidence="1" id="KW-0677">Repeat</keyword>
<keyword evidence="6" id="KW-1185">Reference proteome</keyword>
<proteinExistence type="predicted"/>
<name>A0A418R989_9BACT</name>
<keyword evidence="4" id="KW-0732">Signal</keyword>
<sequence>MVSVFRFSRSGVLLLAVLASACAEAPQERPDTLIDLKTVASGPRIQAEELEGAIRRQPRNASLYARRAAFRLDAGQVEAGLRDINQALELDDAPGEFYFTKARALRAQGNLKSALAATDEAARRGFASPTLNLMVGELHLAARRYQDALDQLDRALQQEPDLAAALFYKGVAFIGLQDTVQALDYLRASLARDPRQPEILHQLAFLSNAYGQPDKAAGYAARGLKLDPTYGPLWYDYGRQFELQNQPDSAARVYARTVQLDTTFYRADYRLGLAAFKNRRYAAVVPHLQRALRRSPRLLNGRSMLAESLESLGRWDEATDQYRLLAQENPGNRHWSYKVWKVSNRARGIIVNETPRPAPVEAIEPLILHRPGL</sequence>